<feature type="compositionally biased region" description="Polar residues" evidence="1">
    <location>
        <begin position="35"/>
        <end position="44"/>
    </location>
</feature>
<protein>
    <submittedName>
        <fullName evidence="2">Uncharacterized protein</fullName>
    </submittedName>
</protein>
<proteinExistence type="predicted"/>
<evidence type="ECO:0000313" key="3">
    <source>
        <dbReference type="Proteomes" id="UP001177003"/>
    </source>
</evidence>
<name>A0AA36E8P9_LACSI</name>
<feature type="region of interest" description="Disordered" evidence="1">
    <location>
        <begin position="1"/>
        <end position="58"/>
    </location>
</feature>
<feature type="compositionally biased region" description="Basic and acidic residues" evidence="1">
    <location>
        <begin position="21"/>
        <end position="31"/>
    </location>
</feature>
<sequence>MLNMFEGVLESGPLLKQGGEAVKEPEKEPQKQAETSTETEQTPKPSKEDKTEKLKRKACDAVLDENQRIAREAKEKEKVEREAQVTLESRKLLFPLWTFEHIMNEAIDNPSQYWLEPVASFDLQNSHNSQLDLPITSKAFKFHSFIQVANIPLFDNGVDHTIFSFYLKHMKP</sequence>
<keyword evidence="3" id="KW-1185">Reference proteome</keyword>
<dbReference type="AlphaFoldDB" id="A0AA36E8P9"/>
<evidence type="ECO:0000313" key="2">
    <source>
        <dbReference type="EMBL" id="CAI9285325.1"/>
    </source>
</evidence>
<accession>A0AA36E8P9</accession>
<gene>
    <name evidence="2" type="ORF">LSALG_LOCUS24799</name>
</gene>
<organism evidence="2 3">
    <name type="scientific">Lactuca saligna</name>
    <name type="common">Willowleaf lettuce</name>
    <dbReference type="NCBI Taxonomy" id="75948"/>
    <lineage>
        <taxon>Eukaryota</taxon>
        <taxon>Viridiplantae</taxon>
        <taxon>Streptophyta</taxon>
        <taxon>Embryophyta</taxon>
        <taxon>Tracheophyta</taxon>
        <taxon>Spermatophyta</taxon>
        <taxon>Magnoliopsida</taxon>
        <taxon>eudicotyledons</taxon>
        <taxon>Gunneridae</taxon>
        <taxon>Pentapetalae</taxon>
        <taxon>asterids</taxon>
        <taxon>campanulids</taxon>
        <taxon>Asterales</taxon>
        <taxon>Asteraceae</taxon>
        <taxon>Cichorioideae</taxon>
        <taxon>Cichorieae</taxon>
        <taxon>Lactucinae</taxon>
        <taxon>Lactuca</taxon>
    </lineage>
</organism>
<dbReference type="EMBL" id="OX465081">
    <property type="protein sequence ID" value="CAI9285325.1"/>
    <property type="molecule type" value="Genomic_DNA"/>
</dbReference>
<dbReference type="Proteomes" id="UP001177003">
    <property type="component" value="Chromosome 5"/>
</dbReference>
<reference evidence="2" key="1">
    <citation type="submission" date="2023-04" db="EMBL/GenBank/DDBJ databases">
        <authorList>
            <person name="Vijverberg K."/>
            <person name="Xiong W."/>
            <person name="Schranz E."/>
        </authorList>
    </citation>
    <scope>NUCLEOTIDE SEQUENCE</scope>
</reference>
<evidence type="ECO:0000256" key="1">
    <source>
        <dbReference type="SAM" id="MobiDB-lite"/>
    </source>
</evidence>